<feature type="signal peptide" evidence="1">
    <location>
        <begin position="1"/>
        <end position="18"/>
    </location>
</feature>
<dbReference type="PROSITE" id="PS51257">
    <property type="entry name" value="PROKAR_LIPOPROTEIN"/>
    <property type="match status" value="1"/>
</dbReference>
<dbReference type="Gene3D" id="3.40.30.10">
    <property type="entry name" value="Glutaredoxin"/>
    <property type="match status" value="1"/>
</dbReference>
<organism evidence="2 3">
    <name type="scientific">Neolewinella agarilytica</name>
    <dbReference type="NCBI Taxonomy" id="478744"/>
    <lineage>
        <taxon>Bacteria</taxon>
        <taxon>Pseudomonadati</taxon>
        <taxon>Bacteroidota</taxon>
        <taxon>Saprospiria</taxon>
        <taxon>Saprospirales</taxon>
        <taxon>Lewinellaceae</taxon>
        <taxon>Neolewinella</taxon>
    </lineage>
</organism>
<name>A0A1H9DU57_9BACT</name>
<evidence type="ECO:0000313" key="3">
    <source>
        <dbReference type="Proteomes" id="UP000199021"/>
    </source>
</evidence>
<keyword evidence="3" id="KW-1185">Reference proteome</keyword>
<accession>A0A1H9DU57</accession>
<dbReference type="AlphaFoldDB" id="A0A1H9DU57"/>
<dbReference type="InterPro" id="IPR036249">
    <property type="entry name" value="Thioredoxin-like_sf"/>
</dbReference>
<reference evidence="3" key="1">
    <citation type="submission" date="2016-10" db="EMBL/GenBank/DDBJ databases">
        <authorList>
            <person name="Varghese N."/>
            <person name="Submissions S."/>
        </authorList>
    </citation>
    <scope>NUCLEOTIDE SEQUENCE [LARGE SCALE GENOMIC DNA]</scope>
    <source>
        <strain evidence="3">DSM 24740</strain>
    </source>
</reference>
<proteinExistence type="predicted"/>
<dbReference type="STRING" id="478744.SAMN05444359_106130"/>
<dbReference type="SUPFAM" id="SSF52833">
    <property type="entry name" value="Thioredoxin-like"/>
    <property type="match status" value="1"/>
</dbReference>
<gene>
    <name evidence="2" type="ORF">SAMN05444359_106130</name>
</gene>
<keyword evidence="1" id="KW-0732">Signal</keyword>
<sequence length="491" mass="56132">MKILRVVLLLSVFGALTAGCSDGEERKNTELPWSDVTFVDPIPTTLSFINQSADTLDLRVTYEWELPLLGRELPDTLWPGDSFLFNISLYRPEDFVIDARYRRIFYALYPGMDRRIVYGPFKNTGVGINADIYAPADSVETWDPTSVGQSTIGLPLNEFIEHVSGLRDTSVARLQRYAARTNQPAWVVNLLQRRLTHKMLHRFATYPGYYRYFYQQKIQLPPAIAVELDAQARSDGFLDGSMHQDILLSTAIYQHRLITEADSIIEESRAERYTTVVDFIEQLPDTLSHKASILAALIDDEIRNGHDYAGKEELIYNAMKVLPASYAKRLNQIDQRLSELRTEQNSLNDTSQLLTLLSTPFERRNLANGDLLNVRQKPLTLYKFWFAGCYPCLRLQPVEAELRKQYTDLEIISVAFSTKIDKWKPYLKRHQPPADAFFYIPEQQKGLVRRGMGSLGAPQYLLLGPDDEVICRACPKPDDPSLRSLIQARLN</sequence>
<feature type="chain" id="PRO_5011617285" description="Thioredoxin domain-containing protein" evidence="1">
    <location>
        <begin position="19"/>
        <end position="491"/>
    </location>
</feature>
<evidence type="ECO:0000256" key="1">
    <source>
        <dbReference type="SAM" id="SignalP"/>
    </source>
</evidence>
<dbReference type="Proteomes" id="UP000199021">
    <property type="component" value="Unassembled WGS sequence"/>
</dbReference>
<protein>
    <recommendedName>
        <fullName evidence="4">Thioredoxin domain-containing protein</fullName>
    </recommendedName>
</protein>
<evidence type="ECO:0000313" key="2">
    <source>
        <dbReference type="EMBL" id="SEQ16837.1"/>
    </source>
</evidence>
<dbReference type="InParanoid" id="A0A1H9DU57"/>
<dbReference type="EMBL" id="FOFB01000006">
    <property type="protein sequence ID" value="SEQ16837.1"/>
    <property type="molecule type" value="Genomic_DNA"/>
</dbReference>
<evidence type="ECO:0008006" key="4">
    <source>
        <dbReference type="Google" id="ProtNLM"/>
    </source>
</evidence>